<protein>
    <submittedName>
        <fullName evidence="2">Uncharacterized protein</fullName>
    </submittedName>
</protein>
<proteinExistence type="predicted"/>
<feature type="region of interest" description="Disordered" evidence="1">
    <location>
        <begin position="279"/>
        <end position="301"/>
    </location>
</feature>
<evidence type="ECO:0000313" key="2">
    <source>
        <dbReference type="EMBL" id="ETV64452.1"/>
    </source>
</evidence>
<gene>
    <name evidence="2" type="ORF">H257_18669</name>
</gene>
<dbReference type="EMBL" id="KI913309">
    <property type="protein sequence ID" value="ETV64452.1"/>
    <property type="molecule type" value="Genomic_DNA"/>
</dbReference>
<dbReference type="GeneID" id="20820665"/>
<sequence>MPHLPVLPATALQTLQPALTAGSGITLPASPTAGSFLTIAHLHTDSTLSPSAPPAHTHLAMAVLLAGLHHSGDVALQICDNTTAIGLIILARSLKRRGRQPRYSNIHRVELRSLMDLLAPEGTFAGEWIRSHQITADTPDPAYGPNLEEADSLATLAHQLLPRTNYAHLIIPYSWELRDNHNRPVTGAIAPWLGAIYGKRNWSSTQAHKPDARRTIQPSRLNTGELCKWDLPALSFYWRAVCYTLHTNARKHRIQKPGTPTVVHAQTTSTHRNTALDLRTRNAPGLPPSHKTSFSPPKPSPKAWLPDQDIYLPGQCNAITSTFTGQTRPQWHTRSRNPSPNSGQCMIALTPTRCVLALHMHRLLGPPCQATLALMATHLYWESTQCRKPGGATTPLALPHGPQLHTPLAPRDVWFGQWMGGPNGATFQGPLGASTHCIIPRPTTNNH</sequence>
<organism evidence="2">
    <name type="scientific">Aphanomyces astaci</name>
    <name type="common">Crayfish plague agent</name>
    <dbReference type="NCBI Taxonomy" id="112090"/>
    <lineage>
        <taxon>Eukaryota</taxon>
        <taxon>Sar</taxon>
        <taxon>Stramenopiles</taxon>
        <taxon>Oomycota</taxon>
        <taxon>Saprolegniomycetes</taxon>
        <taxon>Saprolegniales</taxon>
        <taxon>Verrucalvaceae</taxon>
        <taxon>Aphanomyces</taxon>
    </lineage>
</organism>
<reference evidence="2" key="1">
    <citation type="submission" date="2013-12" db="EMBL/GenBank/DDBJ databases">
        <title>The Genome Sequence of Aphanomyces astaci APO3.</title>
        <authorList>
            <consortium name="The Broad Institute Genomics Platform"/>
            <person name="Russ C."/>
            <person name="Tyler B."/>
            <person name="van West P."/>
            <person name="Dieguez-Uribeondo J."/>
            <person name="Young S.K."/>
            <person name="Zeng Q."/>
            <person name="Gargeya S."/>
            <person name="Fitzgerald M."/>
            <person name="Abouelleil A."/>
            <person name="Alvarado L."/>
            <person name="Chapman S.B."/>
            <person name="Gainer-Dewar J."/>
            <person name="Goldberg J."/>
            <person name="Griggs A."/>
            <person name="Gujja S."/>
            <person name="Hansen M."/>
            <person name="Howarth C."/>
            <person name="Imamovic A."/>
            <person name="Ireland A."/>
            <person name="Larimer J."/>
            <person name="McCowan C."/>
            <person name="Murphy C."/>
            <person name="Pearson M."/>
            <person name="Poon T.W."/>
            <person name="Priest M."/>
            <person name="Roberts A."/>
            <person name="Saif S."/>
            <person name="Shea T."/>
            <person name="Sykes S."/>
            <person name="Wortman J."/>
            <person name="Nusbaum C."/>
            <person name="Birren B."/>
        </authorList>
    </citation>
    <scope>NUCLEOTIDE SEQUENCE [LARGE SCALE GENOMIC DNA]</scope>
    <source>
        <strain evidence="2">APO3</strain>
    </source>
</reference>
<name>W4FAG9_APHAT</name>
<evidence type="ECO:0000256" key="1">
    <source>
        <dbReference type="SAM" id="MobiDB-lite"/>
    </source>
</evidence>
<dbReference type="VEuPathDB" id="FungiDB:H257_18669"/>
<dbReference type="AlphaFoldDB" id="W4FAG9"/>
<dbReference type="RefSeq" id="XP_009846065.1">
    <property type="nucleotide sequence ID" value="XM_009847763.1"/>
</dbReference>
<accession>W4FAG9</accession>